<dbReference type="EMBL" id="BK002352">
    <property type="protein sequence ID" value="DAA03858.1"/>
    <property type="molecule type" value="Genomic_DNA"/>
</dbReference>
<name>Q6IKL4_DROME</name>
<evidence type="ECO:0000313" key="2">
    <source>
        <dbReference type="EMBL" id="DAA03858.1"/>
    </source>
</evidence>
<gene>
    <name evidence="2" type="ORF">HDC12162</name>
</gene>
<feature type="compositionally biased region" description="Polar residues" evidence="1">
    <location>
        <begin position="16"/>
        <end position="32"/>
    </location>
</feature>
<feature type="region of interest" description="Disordered" evidence="1">
    <location>
        <begin position="16"/>
        <end position="44"/>
    </location>
</feature>
<sequence>MWARLRLPLCVRPTPTTIPNPTASPATFTTRMRSGGRDINSPGTGHGMGMGMGMELGMRTVTFYQEWEFGLVMSCEICKYAKASQLQDDNALTSTLLLAHTLMYNLEAKWLPFCGPAGVSRDQKKLNGAKSGPARTTTTGYKKPPWRGHPFILEQGTQGVQWPGRET</sequence>
<protein>
    <submittedName>
        <fullName evidence="2">HDC12162</fullName>
    </submittedName>
</protein>
<proteinExistence type="predicted"/>
<reference evidence="2" key="1">
    <citation type="journal article" date="2003" name="Genome Biol.">
        <title>An integrated gene annotation and transcriptional profiling approach towards the full gene content of the Drosophila genome.</title>
        <authorList>
            <person name="Hild M."/>
            <person name="Beckmann B."/>
            <person name="Haas S.A."/>
            <person name="Koch B."/>
            <person name="Solovyev V."/>
            <person name="Busold C."/>
            <person name="Fellenberg K."/>
            <person name="Boutros M."/>
            <person name="Vingron M."/>
            <person name="Sauer F."/>
            <person name="Hoheisel J.D."/>
            <person name="Paro R."/>
        </authorList>
    </citation>
    <scope>NUCLEOTIDE SEQUENCE</scope>
</reference>
<evidence type="ECO:0000256" key="1">
    <source>
        <dbReference type="SAM" id="MobiDB-lite"/>
    </source>
</evidence>
<dbReference type="AlphaFoldDB" id="Q6IKL4"/>
<accession>Q6IKL4</accession>
<organism evidence="2">
    <name type="scientific">Drosophila melanogaster</name>
    <name type="common">Fruit fly</name>
    <dbReference type="NCBI Taxonomy" id="7227"/>
    <lineage>
        <taxon>Eukaryota</taxon>
        <taxon>Metazoa</taxon>
        <taxon>Ecdysozoa</taxon>
        <taxon>Arthropoda</taxon>
        <taxon>Hexapoda</taxon>
        <taxon>Insecta</taxon>
        <taxon>Pterygota</taxon>
        <taxon>Neoptera</taxon>
        <taxon>Endopterygota</taxon>
        <taxon>Diptera</taxon>
        <taxon>Brachycera</taxon>
        <taxon>Muscomorpha</taxon>
        <taxon>Ephydroidea</taxon>
        <taxon>Drosophilidae</taxon>
        <taxon>Drosophila</taxon>
        <taxon>Sophophora</taxon>
    </lineage>
</organism>